<dbReference type="AlphaFoldDB" id="A0AAW2I519"/>
<name>A0AAW2I519_9NEOP</name>
<sequence length="178" mass="19513">MIKVSIVVFVSTLLIHIVFSADKPCGQHDFKITTMRLCKGATNNGLQINNLTFVVTDDCRVVPRGCYTVKKKLPDIKVNYHVSKPPLFNKNGTEDMCKSMADPKFQKSVAAYKNQVDAKCPIEAGQYCITKGSTVIDKLNPSLLNMAVGTIKARIEMESVKAKAKSCVEAEAVISKKG</sequence>
<comment type="caution">
    <text evidence="3">The sequence shown here is derived from an EMBL/GenBank/DDBJ whole genome shotgun (WGS) entry which is preliminary data.</text>
</comment>
<organism evidence="3">
    <name type="scientific">Menopon gallinae</name>
    <name type="common">poultry shaft louse</name>
    <dbReference type="NCBI Taxonomy" id="328185"/>
    <lineage>
        <taxon>Eukaryota</taxon>
        <taxon>Metazoa</taxon>
        <taxon>Ecdysozoa</taxon>
        <taxon>Arthropoda</taxon>
        <taxon>Hexapoda</taxon>
        <taxon>Insecta</taxon>
        <taxon>Pterygota</taxon>
        <taxon>Neoptera</taxon>
        <taxon>Paraneoptera</taxon>
        <taxon>Psocodea</taxon>
        <taxon>Troctomorpha</taxon>
        <taxon>Phthiraptera</taxon>
        <taxon>Amblycera</taxon>
        <taxon>Menoponidae</taxon>
        <taxon>Menopon</taxon>
    </lineage>
</organism>
<protein>
    <submittedName>
        <fullName evidence="3">Uncharacterized protein</fullName>
    </submittedName>
</protein>
<proteinExistence type="predicted"/>
<accession>A0AAW2I519</accession>
<feature type="chain" id="PRO_5044013828" evidence="2">
    <location>
        <begin position="21"/>
        <end position="178"/>
    </location>
</feature>
<dbReference type="Gene3D" id="2.70.220.10">
    <property type="entry name" value="Ganglioside GM2 activator"/>
    <property type="match status" value="1"/>
</dbReference>
<evidence type="ECO:0000256" key="1">
    <source>
        <dbReference type="ARBA" id="ARBA00022729"/>
    </source>
</evidence>
<feature type="signal peptide" evidence="2">
    <location>
        <begin position="1"/>
        <end position="20"/>
    </location>
</feature>
<dbReference type="EMBL" id="JARGDH010000002">
    <property type="protein sequence ID" value="KAL0276926.1"/>
    <property type="molecule type" value="Genomic_DNA"/>
</dbReference>
<evidence type="ECO:0000313" key="3">
    <source>
        <dbReference type="EMBL" id="KAL0276926.1"/>
    </source>
</evidence>
<evidence type="ECO:0000256" key="2">
    <source>
        <dbReference type="SAM" id="SignalP"/>
    </source>
</evidence>
<reference evidence="3" key="1">
    <citation type="journal article" date="2024" name="Gigascience">
        <title>Chromosome-level genome of the poultry shaft louse Menopon gallinae provides insight into the host-switching and adaptive evolution of parasitic lice.</title>
        <authorList>
            <person name="Xu Y."/>
            <person name="Ma L."/>
            <person name="Liu S."/>
            <person name="Liang Y."/>
            <person name="Liu Q."/>
            <person name="He Z."/>
            <person name="Tian L."/>
            <person name="Duan Y."/>
            <person name="Cai W."/>
            <person name="Li H."/>
            <person name="Song F."/>
        </authorList>
    </citation>
    <scope>NUCLEOTIDE SEQUENCE</scope>
    <source>
        <strain evidence="3">Cailab_2023a</strain>
    </source>
</reference>
<gene>
    <name evidence="3" type="ORF">PYX00_004386</name>
</gene>
<keyword evidence="1 2" id="KW-0732">Signal</keyword>
<dbReference type="InterPro" id="IPR036846">
    <property type="entry name" value="GM2-AP_sf"/>
</dbReference>